<name>A0ABT7A9C4_9ACTN</name>
<evidence type="ECO:0000313" key="1">
    <source>
        <dbReference type="EMBL" id="MDJ1137959.1"/>
    </source>
</evidence>
<organism evidence="1 2">
    <name type="scientific">Streptomyces iconiensis</name>
    <dbReference type="NCBI Taxonomy" id="1384038"/>
    <lineage>
        <taxon>Bacteria</taxon>
        <taxon>Bacillati</taxon>
        <taxon>Actinomycetota</taxon>
        <taxon>Actinomycetes</taxon>
        <taxon>Kitasatosporales</taxon>
        <taxon>Streptomycetaceae</taxon>
        <taxon>Streptomyces</taxon>
    </lineage>
</organism>
<reference evidence="1 2" key="1">
    <citation type="submission" date="2023-05" db="EMBL/GenBank/DDBJ databases">
        <title>Streptantibioticus silvisoli sp. nov., acidotolerant actinomycetes 1 from pine litter.</title>
        <authorList>
            <person name="Swiecimska M."/>
            <person name="Golinska P."/>
            <person name="Sangal V."/>
            <person name="Wachnowicz B."/>
            <person name="Goodfellow M."/>
        </authorList>
    </citation>
    <scope>NUCLEOTIDE SEQUENCE [LARGE SCALE GENOMIC DNA]</scope>
    <source>
        <strain evidence="1 2">DSM 42109</strain>
    </source>
</reference>
<dbReference type="Gene3D" id="3.40.30.10">
    <property type="entry name" value="Glutaredoxin"/>
    <property type="match status" value="1"/>
</dbReference>
<gene>
    <name evidence="1" type="ORF">NMN56_039585</name>
</gene>
<dbReference type="PROSITE" id="PS00194">
    <property type="entry name" value="THIOREDOXIN_1"/>
    <property type="match status" value="1"/>
</dbReference>
<dbReference type="SUPFAM" id="SSF52833">
    <property type="entry name" value="Thioredoxin-like"/>
    <property type="match status" value="1"/>
</dbReference>
<evidence type="ECO:0000313" key="2">
    <source>
        <dbReference type="Proteomes" id="UP001214441"/>
    </source>
</evidence>
<dbReference type="InterPro" id="IPR036249">
    <property type="entry name" value="Thioredoxin-like_sf"/>
</dbReference>
<accession>A0ABT7A9C4</accession>
<dbReference type="InterPro" id="IPR017937">
    <property type="entry name" value="Thioredoxin_CS"/>
</dbReference>
<protein>
    <submittedName>
        <fullName evidence="1">Redoxin domain-containing protein</fullName>
    </submittedName>
</protein>
<dbReference type="EMBL" id="JANCPR020000070">
    <property type="protein sequence ID" value="MDJ1137959.1"/>
    <property type="molecule type" value="Genomic_DNA"/>
</dbReference>
<sequence>MAFLVAAVVLVGLLCTLDLVLTVGLVKRLREHTALLASARPGTGYEPVGPAPGAIAVGEDVGPFSATSADGTQVSRGTVTGETLVAFFSPGCAPCKDEVPRLVRHLRASGLSRDAAWVVVVGDAGESTAFVGELGQRARVFVEQPGGELSRAFRTSAFPTVLRMAPRPGDGPDGRRCVITSDDVRLDRSAFVGA</sequence>
<dbReference type="RefSeq" id="WP_274041504.1">
    <property type="nucleotide sequence ID" value="NZ_JANCPR020000070.1"/>
</dbReference>
<dbReference type="Proteomes" id="UP001214441">
    <property type="component" value="Unassembled WGS sequence"/>
</dbReference>
<keyword evidence="2" id="KW-1185">Reference proteome</keyword>
<proteinExistence type="predicted"/>
<comment type="caution">
    <text evidence="1">The sequence shown here is derived from an EMBL/GenBank/DDBJ whole genome shotgun (WGS) entry which is preliminary data.</text>
</comment>